<feature type="domain" description="Serine aminopeptidase S33" evidence="2">
    <location>
        <begin position="33"/>
        <end position="149"/>
    </location>
</feature>
<evidence type="ECO:0000313" key="4">
    <source>
        <dbReference type="Proteomes" id="UP000319576"/>
    </source>
</evidence>
<dbReference type="GO" id="GO:0004553">
    <property type="term" value="F:hydrolase activity, hydrolyzing O-glycosyl compounds"/>
    <property type="evidence" value="ECO:0007669"/>
    <property type="project" value="TreeGrafter"/>
</dbReference>
<sequence precursor="true">MGDANTNLQSVTLPLPGGGELVGDYLPCHAGPADFAVLWVHGFGSHRGGEKAAAVRDECARRGWAFAAFDFRAHGASSGAVLELTATGLLADLDAAAEFLAGRGHTRLGLVGSSMGGFASAWWALDNPNSVVGCVLLAPAFGFVPSRWDRLTKAERDDWKRTGRLRIKNKWIDTEIGYALAEERDRFRPADLARRWRAPALVFHGVADDTVPYAGSLDFLRDAAGSAVEVRLFKDGDHRLTAYKDEIAAEAGRFFTRLLSPTPGAST</sequence>
<dbReference type="InterPro" id="IPR022742">
    <property type="entry name" value="Hydrolase_4"/>
</dbReference>
<dbReference type="Pfam" id="PF12146">
    <property type="entry name" value="Hydrolase_4"/>
    <property type="match status" value="1"/>
</dbReference>
<gene>
    <name evidence="3" type="ORF">ETAA1_47420</name>
</gene>
<dbReference type="OrthoDB" id="264572at2"/>
<evidence type="ECO:0000313" key="3">
    <source>
        <dbReference type="EMBL" id="QDU22756.1"/>
    </source>
</evidence>
<dbReference type="InterPro" id="IPR029058">
    <property type="entry name" value="AB_hydrolase_fold"/>
</dbReference>
<dbReference type="KEGG" id="uli:ETAA1_47420"/>
<protein>
    <submittedName>
        <fullName evidence="3">Alpha/beta hydrolase family protein</fullName>
    </submittedName>
</protein>
<dbReference type="Proteomes" id="UP000319576">
    <property type="component" value="Chromosome"/>
</dbReference>
<dbReference type="SUPFAM" id="SSF53474">
    <property type="entry name" value="alpha/beta-Hydrolases"/>
    <property type="match status" value="1"/>
</dbReference>
<evidence type="ECO:0000256" key="1">
    <source>
        <dbReference type="ARBA" id="ARBA00022801"/>
    </source>
</evidence>
<organism evidence="3 4">
    <name type="scientific">Urbifossiella limnaea</name>
    <dbReference type="NCBI Taxonomy" id="2528023"/>
    <lineage>
        <taxon>Bacteria</taxon>
        <taxon>Pseudomonadati</taxon>
        <taxon>Planctomycetota</taxon>
        <taxon>Planctomycetia</taxon>
        <taxon>Gemmatales</taxon>
        <taxon>Gemmataceae</taxon>
        <taxon>Urbifossiella</taxon>
    </lineage>
</organism>
<dbReference type="InterPro" id="IPR052382">
    <property type="entry name" value="ABHD10_acyl-thioesterase"/>
</dbReference>
<dbReference type="PANTHER" id="PTHR16138:SF7">
    <property type="entry name" value="PALMITOYL-PROTEIN THIOESTERASE ABHD10, MITOCHONDRIAL"/>
    <property type="match status" value="1"/>
</dbReference>
<dbReference type="PANTHER" id="PTHR16138">
    <property type="entry name" value="MYCOPHENOLIC ACID ACYL-GLUCURONIDE ESTERASE, MITOCHONDRIAL"/>
    <property type="match status" value="1"/>
</dbReference>
<dbReference type="Gene3D" id="3.40.50.1820">
    <property type="entry name" value="alpha/beta hydrolase"/>
    <property type="match status" value="1"/>
</dbReference>
<reference evidence="3 4" key="1">
    <citation type="submission" date="2019-02" db="EMBL/GenBank/DDBJ databases">
        <title>Deep-cultivation of Planctomycetes and their phenomic and genomic characterization uncovers novel biology.</title>
        <authorList>
            <person name="Wiegand S."/>
            <person name="Jogler M."/>
            <person name="Boedeker C."/>
            <person name="Pinto D."/>
            <person name="Vollmers J."/>
            <person name="Rivas-Marin E."/>
            <person name="Kohn T."/>
            <person name="Peeters S.H."/>
            <person name="Heuer A."/>
            <person name="Rast P."/>
            <person name="Oberbeckmann S."/>
            <person name="Bunk B."/>
            <person name="Jeske O."/>
            <person name="Meyerdierks A."/>
            <person name="Storesund J.E."/>
            <person name="Kallscheuer N."/>
            <person name="Luecker S."/>
            <person name="Lage O.M."/>
            <person name="Pohl T."/>
            <person name="Merkel B.J."/>
            <person name="Hornburger P."/>
            <person name="Mueller R.-W."/>
            <person name="Bruemmer F."/>
            <person name="Labrenz M."/>
            <person name="Spormann A.M."/>
            <person name="Op den Camp H."/>
            <person name="Overmann J."/>
            <person name="Amann R."/>
            <person name="Jetten M.S.M."/>
            <person name="Mascher T."/>
            <person name="Medema M.H."/>
            <person name="Devos D.P."/>
            <person name="Kaster A.-K."/>
            <person name="Ovreas L."/>
            <person name="Rohde M."/>
            <person name="Galperin M.Y."/>
            <person name="Jogler C."/>
        </authorList>
    </citation>
    <scope>NUCLEOTIDE SEQUENCE [LARGE SCALE GENOMIC DNA]</scope>
    <source>
        <strain evidence="3 4">ETA_A1</strain>
    </source>
</reference>
<dbReference type="AlphaFoldDB" id="A0A517XZ16"/>
<accession>A0A517XZ16</accession>
<keyword evidence="1 3" id="KW-0378">Hydrolase</keyword>
<dbReference type="EMBL" id="CP036273">
    <property type="protein sequence ID" value="QDU22756.1"/>
    <property type="molecule type" value="Genomic_DNA"/>
</dbReference>
<keyword evidence="4" id="KW-1185">Reference proteome</keyword>
<name>A0A517XZ16_9BACT</name>
<proteinExistence type="predicted"/>
<evidence type="ECO:0000259" key="2">
    <source>
        <dbReference type="Pfam" id="PF12146"/>
    </source>
</evidence>